<evidence type="ECO:0000313" key="1">
    <source>
        <dbReference type="EMBL" id="CEK71133.1"/>
    </source>
</evidence>
<organism evidence="1">
    <name type="scientific">Arion vulgaris</name>
    <dbReference type="NCBI Taxonomy" id="1028688"/>
    <lineage>
        <taxon>Eukaryota</taxon>
        <taxon>Metazoa</taxon>
        <taxon>Spiralia</taxon>
        <taxon>Lophotrochozoa</taxon>
        <taxon>Mollusca</taxon>
        <taxon>Gastropoda</taxon>
        <taxon>Heterobranchia</taxon>
        <taxon>Euthyneura</taxon>
        <taxon>Panpulmonata</taxon>
        <taxon>Eupulmonata</taxon>
        <taxon>Stylommatophora</taxon>
        <taxon>Helicina</taxon>
        <taxon>Arionoidea</taxon>
        <taxon>Arionidae</taxon>
        <taxon>Arion</taxon>
    </lineage>
</organism>
<feature type="non-terminal residue" evidence="1">
    <location>
        <position position="1"/>
    </location>
</feature>
<dbReference type="EMBL" id="HACG01024268">
    <property type="protein sequence ID" value="CEK71133.1"/>
    <property type="molecule type" value="Transcribed_RNA"/>
</dbReference>
<reference evidence="1" key="1">
    <citation type="submission" date="2014-12" db="EMBL/GenBank/DDBJ databases">
        <title>Insight into the proteome of Arion vulgaris.</title>
        <authorList>
            <person name="Aradska J."/>
            <person name="Bulat T."/>
            <person name="Smidak R."/>
            <person name="Sarate P."/>
            <person name="Gangsoo J."/>
            <person name="Sialana F."/>
            <person name="Bilban M."/>
            <person name="Lubec G."/>
        </authorList>
    </citation>
    <scope>NUCLEOTIDE SEQUENCE</scope>
    <source>
        <tissue evidence="1">Skin</tissue>
    </source>
</reference>
<sequence>SSTFCSSTLHHSISCYFPKWLRLTSPNFSLTHSILVYPVSITMCHLFQELARTAAAKKQKQTRKNLTLNPPSGTANILTTSRAHIGLVSHHHTHTHTIIPTYSTLNEWASLPLMDEQLHYPSIT</sequence>
<gene>
    <name evidence="1" type="primary">ORF77061</name>
</gene>
<name>A0A0B6ZRD5_9EUPU</name>
<accession>A0A0B6ZRD5</accession>
<protein>
    <submittedName>
        <fullName evidence="1">Uncharacterized protein</fullName>
    </submittedName>
</protein>
<proteinExistence type="predicted"/>
<dbReference type="AlphaFoldDB" id="A0A0B6ZRD5"/>